<dbReference type="AlphaFoldDB" id="A0A840BLU5"/>
<evidence type="ECO:0000313" key="1">
    <source>
        <dbReference type="EMBL" id="MBB4011457.1"/>
    </source>
</evidence>
<sequence>MSITWVLVANARSATLYENQGPNKGLTIVKQIEPEANGLVDDISIGAMDRTAWHGPGDLRRNRAKGFAHRLAGELRSGRNRNRFAQAVLVAPPAFMGLLNAELDSPTAQRVSGRLEKDYTKNSTSDLCGKLGDCLCP</sequence>
<organism evidence="1 2">
    <name type="scientific">Niveibacterium umoris</name>
    <dbReference type="NCBI Taxonomy" id="1193620"/>
    <lineage>
        <taxon>Bacteria</taxon>
        <taxon>Pseudomonadati</taxon>
        <taxon>Pseudomonadota</taxon>
        <taxon>Betaproteobacteria</taxon>
        <taxon>Rhodocyclales</taxon>
        <taxon>Rhodocyclaceae</taxon>
        <taxon>Niveibacterium</taxon>
    </lineage>
</organism>
<gene>
    <name evidence="1" type="ORF">GGR36_000765</name>
</gene>
<dbReference type="InterPro" id="IPR019291">
    <property type="entry name" value="Host_attachment_protein"/>
</dbReference>
<protein>
    <submittedName>
        <fullName evidence="1">Protein required for attachment to host cells</fullName>
    </submittedName>
</protein>
<proteinExistence type="predicted"/>
<evidence type="ECO:0000313" key="2">
    <source>
        <dbReference type="Proteomes" id="UP000561045"/>
    </source>
</evidence>
<name>A0A840BLU5_9RHOO</name>
<reference evidence="1 2" key="1">
    <citation type="submission" date="2020-08" db="EMBL/GenBank/DDBJ databases">
        <title>Genomic Encyclopedia of Type Strains, Phase IV (KMG-IV): sequencing the most valuable type-strain genomes for metagenomic binning, comparative biology and taxonomic classification.</title>
        <authorList>
            <person name="Goeker M."/>
        </authorList>
    </citation>
    <scope>NUCLEOTIDE SEQUENCE [LARGE SCALE GENOMIC DNA]</scope>
    <source>
        <strain evidence="1 2">DSM 106739</strain>
    </source>
</reference>
<keyword evidence="2" id="KW-1185">Reference proteome</keyword>
<dbReference type="Pfam" id="PF10116">
    <property type="entry name" value="Host_attach"/>
    <property type="match status" value="1"/>
</dbReference>
<dbReference type="Proteomes" id="UP000561045">
    <property type="component" value="Unassembled WGS sequence"/>
</dbReference>
<comment type="caution">
    <text evidence="1">The sequence shown here is derived from an EMBL/GenBank/DDBJ whole genome shotgun (WGS) entry which is preliminary data.</text>
</comment>
<dbReference type="RefSeq" id="WP_183632029.1">
    <property type="nucleotide sequence ID" value="NZ_BAABLE010000011.1"/>
</dbReference>
<dbReference type="EMBL" id="JACIET010000001">
    <property type="protein sequence ID" value="MBB4011457.1"/>
    <property type="molecule type" value="Genomic_DNA"/>
</dbReference>
<accession>A0A840BLU5</accession>